<dbReference type="PIRSF" id="PIRSF002181">
    <property type="entry name" value="Ribosomal_L13"/>
    <property type="match status" value="1"/>
</dbReference>
<evidence type="ECO:0000256" key="4">
    <source>
        <dbReference type="HAMAP-Rule" id="MF_01366"/>
    </source>
</evidence>
<evidence type="ECO:0000256" key="6">
    <source>
        <dbReference type="RuleBase" id="RU003878"/>
    </source>
</evidence>
<evidence type="ECO:0000256" key="5">
    <source>
        <dbReference type="RuleBase" id="RU003877"/>
    </source>
</evidence>
<dbReference type="GO" id="GO:0017148">
    <property type="term" value="P:negative regulation of translation"/>
    <property type="evidence" value="ECO:0007669"/>
    <property type="project" value="TreeGrafter"/>
</dbReference>
<gene>
    <name evidence="4 6 7" type="primary">rplM</name>
    <name evidence="7" type="ORF">M832_03440</name>
</gene>
<sequence>MHKFIIPLLIGMVDITMEKRKDTKTTLAKEADVKRSWYVINAEGKTLGRISSEIAKILRGKHKTTFTPYVAMGDGVIVINAEKVRLTGNKKAQKVYRYYTGFISGMREVPFENMLAKKPSYIIEHAVKGMLPKTRLSRRLLKSLRILKGSSYEAFEAQKPILLDI</sequence>
<comment type="similarity">
    <text evidence="1 4 5">Belongs to the universal ribosomal protein uL13 family.</text>
</comment>
<dbReference type="HOGENOM" id="CLU_082184_2_2_0"/>
<evidence type="ECO:0000256" key="1">
    <source>
        <dbReference type="ARBA" id="ARBA00006227"/>
    </source>
</evidence>
<dbReference type="GO" id="GO:0022625">
    <property type="term" value="C:cytosolic large ribosomal subunit"/>
    <property type="evidence" value="ECO:0007669"/>
    <property type="project" value="TreeGrafter"/>
</dbReference>
<dbReference type="InterPro" id="IPR005822">
    <property type="entry name" value="Ribosomal_uL13"/>
</dbReference>
<dbReference type="Gene3D" id="3.90.1180.10">
    <property type="entry name" value="Ribosomal protein L13"/>
    <property type="match status" value="1"/>
</dbReference>
<dbReference type="NCBIfam" id="TIGR01066">
    <property type="entry name" value="rplM_bact"/>
    <property type="match status" value="1"/>
</dbReference>
<organism evidence="7 8">
    <name type="scientific">Chlamydia avium 10DC88</name>
    <dbReference type="NCBI Taxonomy" id="1229831"/>
    <lineage>
        <taxon>Bacteria</taxon>
        <taxon>Pseudomonadati</taxon>
        <taxon>Chlamydiota</taxon>
        <taxon>Chlamydiia</taxon>
        <taxon>Chlamydiales</taxon>
        <taxon>Chlamydiaceae</taxon>
        <taxon>Chlamydia/Chlamydophila group</taxon>
        <taxon>Chlamydia</taxon>
    </lineage>
</organism>
<protein>
    <recommendedName>
        <fullName evidence="4">Large ribosomal subunit protein uL13</fullName>
    </recommendedName>
</protein>
<dbReference type="PANTHER" id="PTHR11545">
    <property type="entry name" value="RIBOSOMAL PROTEIN L13"/>
    <property type="match status" value="1"/>
</dbReference>
<dbReference type="InterPro" id="IPR005823">
    <property type="entry name" value="Ribosomal_uL13_bac-type"/>
</dbReference>
<comment type="subunit">
    <text evidence="4">Part of the 50S ribosomal subunit.</text>
</comment>
<evidence type="ECO:0000313" key="8">
    <source>
        <dbReference type="Proteomes" id="UP000019433"/>
    </source>
</evidence>
<dbReference type="CDD" id="cd00392">
    <property type="entry name" value="Ribosomal_L13"/>
    <property type="match status" value="1"/>
</dbReference>
<dbReference type="Pfam" id="PF00572">
    <property type="entry name" value="Ribosomal_L13"/>
    <property type="match status" value="1"/>
</dbReference>
<dbReference type="SUPFAM" id="SSF52161">
    <property type="entry name" value="Ribosomal protein L13"/>
    <property type="match status" value="1"/>
</dbReference>
<dbReference type="KEGG" id="cav:M832_03440"/>
<dbReference type="Proteomes" id="UP000019433">
    <property type="component" value="Chromosome"/>
</dbReference>
<dbReference type="GO" id="GO:0003735">
    <property type="term" value="F:structural constituent of ribosome"/>
    <property type="evidence" value="ECO:0007669"/>
    <property type="project" value="InterPro"/>
</dbReference>
<evidence type="ECO:0000313" key="7">
    <source>
        <dbReference type="EMBL" id="AHK63209.1"/>
    </source>
</evidence>
<dbReference type="GO" id="GO:0003729">
    <property type="term" value="F:mRNA binding"/>
    <property type="evidence" value="ECO:0007669"/>
    <property type="project" value="TreeGrafter"/>
</dbReference>
<dbReference type="eggNOG" id="COG0102">
    <property type="taxonomic scope" value="Bacteria"/>
</dbReference>
<proteinExistence type="inferred from homology"/>
<dbReference type="PANTHER" id="PTHR11545:SF2">
    <property type="entry name" value="LARGE RIBOSOMAL SUBUNIT PROTEIN UL13M"/>
    <property type="match status" value="1"/>
</dbReference>
<name>W8JLR7_9CHLA</name>
<dbReference type="STRING" id="1229831.M832_03440"/>
<evidence type="ECO:0000256" key="3">
    <source>
        <dbReference type="ARBA" id="ARBA00023274"/>
    </source>
</evidence>
<dbReference type="PROSITE" id="PS00783">
    <property type="entry name" value="RIBOSOMAL_L13"/>
    <property type="match status" value="1"/>
</dbReference>
<dbReference type="HAMAP" id="MF_01366">
    <property type="entry name" value="Ribosomal_uL13"/>
    <property type="match status" value="1"/>
</dbReference>
<dbReference type="AlphaFoldDB" id="W8JLR7"/>
<dbReference type="InterPro" id="IPR023563">
    <property type="entry name" value="Ribosomal_uL13_CS"/>
</dbReference>
<reference evidence="7 8" key="1">
    <citation type="journal article" date="2014" name="Syst. Appl. Microbiol.">
        <title>Evidence for the existence of two new members of the family Chlamydiaceae and proposal of Chlamydia avium sp. nov. and Chlamydia gallinacea sp. nov.</title>
        <authorList>
            <person name="Sachse K."/>
            <person name="Laroucau K."/>
            <person name="Riege K."/>
            <person name="Wehner S."/>
            <person name="Dilcher M."/>
            <person name="Creasy H.H."/>
            <person name="Weidmann M."/>
            <person name="Myers G."/>
            <person name="Vorimore F."/>
            <person name="Vicari N."/>
            <person name="Magnino S."/>
            <person name="Liebler-Tenorio E."/>
            <person name="Ruettger A."/>
            <person name="Bavoil P.M."/>
            <person name="Hufert F.T."/>
            <person name="Rossello-Mora R."/>
            <person name="Marz M."/>
        </authorList>
    </citation>
    <scope>NUCLEOTIDE SEQUENCE [LARGE SCALE GENOMIC DNA]</scope>
    <source>
        <strain evidence="7 8">10DC88</strain>
    </source>
</reference>
<keyword evidence="3 4" id="KW-0687">Ribonucleoprotein</keyword>
<dbReference type="PATRIC" id="fig|1229831.3.peg.347"/>
<keyword evidence="2 4" id="KW-0689">Ribosomal protein</keyword>
<dbReference type="EMBL" id="CP006571">
    <property type="protein sequence ID" value="AHK63209.1"/>
    <property type="molecule type" value="Genomic_DNA"/>
</dbReference>
<evidence type="ECO:0000256" key="2">
    <source>
        <dbReference type="ARBA" id="ARBA00022980"/>
    </source>
</evidence>
<dbReference type="InterPro" id="IPR036899">
    <property type="entry name" value="Ribosomal_uL13_sf"/>
</dbReference>
<comment type="function">
    <text evidence="4 6">This protein is one of the early assembly proteins of the 50S ribosomal subunit, although it is not seen to bind rRNA by itself. It is important during the early stages of 50S assembly.</text>
</comment>
<dbReference type="GO" id="GO:0006412">
    <property type="term" value="P:translation"/>
    <property type="evidence" value="ECO:0007669"/>
    <property type="project" value="UniProtKB-UniRule"/>
</dbReference>
<accession>W8JLR7</accession>